<dbReference type="EMBL" id="JAQOWY010001020">
    <property type="protein sequence ID" value="KAK1837766.1"/>
    <property type="molecule type" value="Genomic_DNA"/>
</dbReference>
<protein>
    <submittedName>
        <fullName evidence="2">Uncharacterized protein</fullName>
    </submittedName>
</protein>
<feature type="chain" id="PRO_5042209846" evidence="1">
    <location>
        <begin position="30"/>
        <end position="240"/>
    </location>
</feature>
<keyword evidence="3" id="KW-1185">Reference proteome</keyword>
<proteinExistence type="predicted"/>
<dbReference type="Proteomes" id="UP001243330">
    <property type="component" value="Unassembled WGS sequence"/>
</dbReference>
<gene>
    <name evidence="2" type="ORF">CCHR01_19609</name>
</gene>
<reference evidence="2" key="1">
    <citation type="submission" date="2023-01" db="EMBL/GenBank/DDBJ databases">
        <title>Colletotrichum chrysophilum M932 genome sequence.</title>
        <authorList>
            <person name="Baroncelli R."/>
        </authorList>
    </citation>
    <scope>NUCLEOTIDE SEQUENCE</scope>
    <source>
        <strain evidence="2">M932</strain>
    </source>
</reference>
<keyword evidence="1" id="KW-0732">Signal</keyword>
<comment type="caution">
    <text evidence="2">The sequence shown here is derived from an EMBL/GenBank/DDBJ whole genome shotgun (WGS) entry which is preliminary data.</text>
</comment>
<feature type="signal peptide" evidence="1">
    <location>
        <begin position="1"/>
        <end position="29"/>
    </location>
</feature>
<organism evidence="2 3">
    <name type="scientific">Colletotrichum chrysophilum</name>
    <dbReference type="NCBI Taxonomy" id="1836956"/>
    <lineage>
        <taxon>Eukaryota</taxon>
        <taxon>Fungi</taxon>
        <taxon>Dikarya</taxon>
        <taxon>Ascomycota</taxon>
        <taxon>Pezizomycotina</taxon>
        <taxon>Sordariomycetes</taxon>
        <taxon>Hypocreomycetidae</taxon>
        <taxon>Glomerellales</taxon>
        <taxon>Glomerellaceae</taxon>
        <taxon>Colletotrichum</taxon>
        <taxon>Colletotrichum gloeosporioides species complex</taxon>
    </lineage>
</organism>
<evidence type="ECO:0000256" key="1">
    <source>
        <dbReference type="SAM" id="SignalP"/>
    </source>
</evidence>
<accession>A0AAD9EA92</accession>
<evidence type="ECO:0000313" key="3">
    <source>
        <dbReference type="Proteomes" id="UP001243330"/>
    </source>
</evidence>
<sequence length="240" mass="26219">MSSLRPRPRCVLLLHASAALLFLFLGTEPAPLSVLAAELRRMGERDEEDMSPQCNPPLPAAALILFLLDLRMHHPCEPGSSQREGVGCPTDEAIPIPMFVPTSPNNAPQIALPTLPTQAPRKYEHTLHFLLQTSPTPPYHHPLAARLGHLVISVFESPSDLGALRPTSSYQQVPCWTTEVPYLPTYARFLSASDEHDDCHPHDLTRPFLSVPRSSENSNMSASPYLGTGGMLVSGKSTFG</sequence>
<evidence type="ECO:0000313" key="2">
    <source>
        <dbReference type="EMBL" id="KAK1837766.1"/>
    </source>
</evidence>
<dbReference type="AlphaFoldDB" id="A0AAD9EA92"/>
<name>A0AAD9EA92_9PEZI</name>